<organism evidence="1 2">
    <name type="scientific">Bacillus safensis</name>
    <dbReference type="NCBI Taxonomy" id="561879"/>
    <lineage>
        <taxon>Bacteria</taxon>
        <taxon>Bacillati</taxon>
        <taxon>Bacillota</taxon>
        <taxon>Bacilli</taxon>
        <taxon>Bacillales</taxon>
        <taxon>Bacillaceae</taxon>
        <taxon>Bacillus</taxon>
    </lineage>
</organism>
<proteinExistence type="predicted"/>
<dbReference type="EMBL" id="AP021906">
    <property type="protein sequence ID" value="BBP90909.1"/>
    <property type="molecule type" value="Genomic_DNA"/>
</dbReference>
<gene>
    <name evidence="1" type="ORF">BsIDN1_45270</name>
</gene>
<dbReference type="Proteomes" id="UP000464658">
    <property type="component" value="Chromosome"/>
</dbReference>
<evidence type="ECO:0000313" key="1">
    <source>
        <dbReference type="EMBL" id="BBP90909.1"/>
    </source>
</evidence>
<accession>A0A5S9MGG9</accession>
<evidence type="ECO:0000313" key="2">
    <source>
        <dbReference type="Proteomes" id="UP000464658"/>
    </source>
</evidence>
<dbReference type="AlphaFoldDB" id="A0A5S9MGG9"/>
<protein>
    <submittedName>
        <fullName evidence="1">Uncharacterized protein</fullName>
    </submittedName>
</protein>
<sequence>MQNSTGSSPQSATVGKLIKVKLITITEFVLQKDALGIVHVTGAIAGGTLGDVPAFTLPEGCEPPFPLYNVGIASSTGGFKGPQFSRQYIATDGRFCIQDTTSNTEFIVVNCVFKAKEG</sequence>
<name>A0A5S9MGG9_BACIA</name>
<reference evidence="1 2" key="1">
    <citation type="submission" date="2019-12" db="EMBL/GenBank/DDBJ databases">
        <title>Full genome sequence of a Bacillus safensis strain isolated from commercially available natto in Indonesia.</title>
        <authorList>
            <person name="Yoshida M."/>
            <person name="Uomi M."/>
            <person name="Waturangi D."/>
            <person name="Ekaputri J.J."/>
            <person name="Setiamarga D.H.E."/>
        </authorList>
    </citation>
    <scope>NUCLEOTIDE SEQUENCE [LARGE SCALE GENOMIC DNA]</scope>
    <source>
        <strain evidence="1 2">IDN1</strain>
    </source>
</reference>